<dbReference type="InterPro" id="IPR038765">
    <property type="entry name" value="Papain-like_cys_pep_sf"/>
</dbReference>
<dbReference type="Gene3D" id="1.10.287.2250">
    <property type="match status" value="1"/>
</dbReference>
<name>A0A1B6DC95_9HEMI</name>
<dbReference type="InterPro" id="IPR013201">
    <property type="entry name" value="Prot_inhib_I29"/>
</dbReference>
<evidence type="ECO:0000313" key="3">
    <source>
        <dbReference type="EMBL" id="JAS23311.1"/>
    </source>
</evidence>
<feature type="domain" description="Cathepsin propeptide inhibitor" evidence="2">
    <location>
        <begin position="27"/>
        <end position="61"/>
    </location>
</feature>
<organism evidence="3">
    <name type="scientific">Clastoptera arizonana</name>
    <name type="common">Arizona spittle bug</name>
    <dbReference type="NCBI Taxonomy" id="38151"/>
    <lineage>
        <taxon>Eukaryota</taxon>
        <taxon>Metazoa</taxon>
        <taxon>Ecdysozoa</taxon>
        <taxon>Arthropoda</taxon>
        <taxon>Hexapoda</taxon>
        <taxon>Insecta</taxon>
        <taxon>Pterygota</taxon>
        <taxon>Neoptera</taxon>
        <taxon>Paraneoptera</taxon>
        <taxon>Hemiptera</taxon>
        <taxon>Auchenorrhyncha</taxon>
        <taxon>Cercopoidea</taxon>
        <taxon>Clastopteridae</taxon>
        <taxon>Clastoptera</taxon>
    </lineage>
</organism>
<feature type="chain" id="PRO_5008581162" description="Cathepsin propeptide inhibitor domain-containing protein" evidence="1">
    <location>
        <begin position="21"/>
        <end position="187"/>
    </location>
</feature>
<dbReference type="AlphaFoldDB" id="A0A1B6DC95"/>
<dbReference type="EMBL" id="GEDC01013987">
    <property type="protein sequence ID" value="JAS23311.1"/>
    <property type="molecule type" value="Transcribed_RNA"/>
</dbReference>
<protein>
    <recommendedName>
        <fullName evidence="2">Cathepsin propeptide inhibitor domain-containing protein</fullName>
    </recommendedName>
</protein>
<sequence>MLSLKYLWVFVLITGTCVFGDNYRELFNKFKEKYGEKYDNEEENEKRFNIFVDNVNKEKKTQNNVLVPEEQYNLSESEQEKLGQLKLRQNLEDNSSNSNLKYRSERSAEDHKFAKNVKQCQDKFRRQHHLSRGKGEEKKQAIYANICVMCVGAEYANKLLKEKKSINNIHNGNSNKEGKRLIKKFCV</sequence>
<dbReference type="Pfam" id="PF08246">
    <property type="entry name" value="Inhibitor_I29"/>
    <property type="match status" value="1"/>
</dbReference>
<evidence type="ECO:0000256" key="1">
    <source>
        <dbReference type="SAM" id="SignalP"/>
    </source>
</evidence>
<accession>A0A1B6DC95</accession>
<proteinExistence type="predicted"/>
<dbReference type="SUPFAM" id="SSF54001">
    <property type="entry name" value="Cysteine proteinases"/>
    <property type="match status" value="1"/>
</dbReference>
<gene>
    <name evidence="3" type="ORF">g.20795</name>
</gene>
<reference evidence="3" key="1">
    <citation type="submission" date="2015-12" db="EMBL/GenBank/DDBJ databases">
        <title>De novo transcriptome assembly of four potential Pierce s Disease insect vectors from Arizona vineyards.</title>
        <authorList>
            <person name="Tassone E.E."/>
        </authorList>
    </citation>
    <scope>NUCLEOTIDE SEQUENCE</scope>
</reference>
<evidence type="ECO:0000259" key="2">
    <source>
        <dbReference type="Pfam" id="PF08246"/>
    </source>
</evidence>
<feature type="signal peptide" evidence="1">
    <location>
        <begin position="1"/>
        <end position="20"/>
    </location>
</feature>
<keyword evidence="1" id="KW-0732">Signal</keyword>